<evidence type="ECO:0000256" key="1">
    <source>
        <dbReference type="SAM" id="MobiDB-lite"/>
    </source>
</evidence>
<protein>
    <submittedName>
        <fullName evidence="3">Uncharacterized protein</fullName>
    </submittedName>
</protein>
<feature type="compositionally biased region" description="Basic and acidic residues" evidence="1">
    <location>
        <begin position="62"/>
        <end position="79"/>
    </location>
</feature>
<evidence type="ECO:0000256" key="2">
    <source>
        <dbReference type="SAM" id="SignalP"/>
    </source>
</evidence>
<dbReference type="EMBL" id="JAWQEG010007769">
    <property type="protein sequence ID" value="KAK3851705.1"/>
    <property type="molecule type" value="Genomic_DNA"/>
</dbReference>
<gene>
    <name evidence="3" type="ORF">Pcinc_041668</name>
</gene>
<feature type="chain" id="PRO_5042238997" evidence="2">
    <location>
        <begin position="22"/>
        <end position="129"/>
    </location>
</feature>
<evidence type="ECO:0000313" key="4">
    <source>
        <dbReference type="Proteomes" id="UP001286313"/>
    </source>
</evidence>
<comment type="caution">
    <text evidence="3">The sequence shown here is derived from an EMBL/GenBank/DDBJ whole genome shotgun (WGS) entry which is preliminary data.</text>
</comment>
<dbReference type="AlphaFoldDB" id="A0AAE1BJE9"/>
<keyword evidence="4" id="KW-1185">Reference proteome</keyword>
<dbReference type="Proteomes" id="UP001286313">
    <property type="component" value="Unassembled WGS sequence"/>
</dbReference>
<reference evidence="3" key="1">
    <citation type="submission" date="2023-10" db="EMBL/GenBank/DDBJ databases">
        <title>Genome assemblies of two species of porcelain crab, Petrolisthes cinctipes and Petrolisthes manimaculis (Anomura: Porcellanidae).</title>
        <authorList>
            <person name="Angst P."/>
        </authorList>
    </citation>
    <scope>NUCLEOTIDE SEQUENCE</scope>
    <source>
        <strain evidence="3">PB745_01</strain>
        <tissue evidence="3">Gill</tissue>
    </source>
</reference>
<feature type="signal peptide" evidence="2">
    <location>
        <begin position="1"/>
        <end position="21"/>
    </location>
</feature>
<proteinExistence type="predicted"/>
<keyword evidence="2" id="KW-0732">Signal</keyword>
<sequence length="129" mass="14398">MTSLFLLQVVVLISLLTTALGAGLQPQSAVPRRSAKRQRVIRQHQILPPLESAANTQVTTDADLKRRQEDEKRRREGAEVRLHESDLHLDDLPRPWATQGIRTLRASRYTLGAPPPTCSLPCMGWGNAK</sequence>
<feature type="region of interest" description="Disordered" evidence="1">
    <location>
        <begin position="44"/>
        <end position="79"/>
    </location>
</feature>
<name>A0AAE1BJE9_PETCI</name>
<accession>A0AAE1BJE9</accession>
<evidence type="ECO:0000313" key="3">
    <source>
        <dbReference type="EMBL" id="KAK3851705.1"/>
    </source>
</evidence>
<organism evidence="3 4">
    <name type="scientific">Petrolisthes cinctipes</name>
    <name type="common">Flat porcelain crab</name>
    <dbReference type="NCBI Taxonomy" id="88211"/>
    <lineage>
        <taxon>Eukaryota</taxon>
        <taxon>Metazoa</taxon>
        <taxon>Ecdysozoa</taxon>
        <taxon>Arthropoda</taxon>
        <taxon>Crustacea</taxon>
        <taxon>Multicrustacea</taxon>
        <taxon>Malacostraca</taxon>
        <taxon>Eumalacostraca</taxon>
        <taxon>Eucarida</taxon>
        <taxon>Decapoda</taxon>
        <taxon>Pleocyemata</taxon>
        <taxon>Anomura</taxon>
        <taxon>Galatheoidea</taxon>
        <taxon>Porcellanidae</taxon>
        <taxon>Petrolisthes</taxon>
    </lineage>
</organism>